<sequence>MLYGQSAAHALEPQIKLPDTFNAAVAFLDRNLTEGRGAKTAVYYEGKTYSYAQIAELANRIGNGLLELGVDIEQRIALLLLDSPHFAAAFFGAIKMGAVPVPLNTLLRPDDYIYMLNDSRARVLLVHATLWQNIQQILPQLKCLRHVVIVNENDEAGHTASSHVAVHSPANTQFIHNFADWVAHASPTLQAAETSKDDSAFWLYSSGSTGFPKGCVHLQHDMTYCANYYAKGILDIQESDITFSAARLYFAYGLGNNLYFPFSVGGSAVYHPGRPLPEAMFKVIEQYRPTIFFGVPTLYASMLALPDAEKRFDCSSLRVCVSAGEALPADILRRWEQHFHVPILDGIGSTEILHIFISNRIDDMKPGSSGKLVPGYQAVITDEQGQPVPAGDIGNLLISGESTAAYYWNKHDKTRDAMMGRWIQTGDKYYQDEEGYFWYCGRADDMLKVGGQWVSPVEVENTLIAHPAVLEAAVVGVFDQENLVKPKAFVVLRIGQTPSEQLAEELKTFVKQHIAPFKYPRFIEFVPELPKTATGKIQRFLLRGTGQTEPLDPSAVKNI</sequence>
<dbReference type="Pfam" id="PF00501">
    <property type="entry name" value="AMP-binding"/>
    <property type="match status" value="1"/>
</dbReference>
<reference evidence="4" key="1">
    <citation type="submission" date="2020-10" db="EMBL/GenBank/DDBJ databases">
        <title>Taxonomic study of unclassified bacteria belonging to the class Ktedonobacteria.</title>
        <authorList>
            <person name="Yabe S."/>
            <person name="Wang C.M."/>
            <person name="Zheng Y."/>
            <person name="Sakai Y."/>
            <person name="Cavaletti L."/>
            <person name="Monciardini P."/>
            <person name="Donadio S."/>
        </authorList>
    </citation>
    <scope>NUCLEOTIDE SEQUENCE</scope>
    <source>
        <strain evidence="4">ID150040</strain>
    </source>
</reference>
<feature type="domain" description="AMP-binding enzyme C-terminal" evidence="3">
    <location>
        <begin position="458"/>
        <end position="536"/>
    </location>
</feature>
<dbReference type="InterPro" id="IPR000873">
    <property type="entry name" value="AMP-dep_synth/lig_dom"/>
</dbReference>
<dbReference type="GO" id="GO:0016405">
    <property type="term" value="F:CoA-ligase activity"/>
    <property type="evidence" value="ECO:0007669"/>
    <property type="project" value="InterPro"/>
</dbReference>
<dbReference type="Gene3D" id="3.40.50.12820">
    <property type="match status" value="1"/>
</dbReference>
<dbReference type="Proteomes" id="UP000597444">
    <property type="component" value="Unassembled WGS sequence"/>
</dbReference>
<dbReference type="AlphaFoldDB" id="A0A8J3N2U8"/>
<organism evidence="4 5">
    <name type="scientific">Reticulibacter mediterranei</name>
    <dbReference type="NCBI Taxonomy" id="2778369"/>
    <lineage>
        <taxon>Bacteria</taxon>
        <taxon>Bacillati</taxon>
        <taxon>Chloroflexota</taxon>
        <taxon>Ktedonobacteria</taxon>
        <taxon>Ktedonobacterales</taxon>
        <taxon>Reticulibacteraceae</taxon>
        <taxon>Reticulibacter</taxon>
    </lineage>
</organism>
<dbReference type="SUPFAM" id="SSF56801">
    <property type="entry name" value="Acetyl-CoA synthetase-like"/>
    <property type="match status" value="1"/>
</dbReference>
<accession>A0A8J3N2U8</accession>
<dbReference type="GO" id="GO:0044550">
    <property type="term" value="P:secondary metabolite biosynthetic process"/>
    <property type="evidence" value="ECO:0007669"/>
    <property type="project" value="TreeGrafter"/>
</dbReference>
<dbReference type="InterPro" id="IPR045851">
    <property type="entry name" value="AMP-bd_C_sf"/>
</dbReference>
<name>A0A8J3N2U8_9CHLR</name>
<dbReference type="GO" id="GO:0005524">
    <property type="term" value="F:ATP binding"/>
    <property type="evidence" value="ECO:0007669"/>
    <property type="project" value="InterPro"/>
</dbReference>
<keyword evidence="1" id="KW-0436">Ligase</keyword>
<keyword evidence="5" id="KW-1185">Reference proteome</keyword>
<evidence type="ECO:0000256" key="1">
    <source>
        <dbReference type="ARBA" id="ARBA00022598"/>
    </source>
</evidence>
<dbReference type="RefSeq" id="WP_220204500.1">
    <property type="nucleotide sequence ID" value="NZ_BNJK01000001.1"/>
</dbReference>
<dbReference type="Gene3D" id="2.30.38.10">
    <property type="entry name" value="Luciferase, Domain 3"/>
    <property type="match status" value="1"/>
</dbReference>
<dbReference type="PANTHER" id="PTHR43352">
    <property type="entry name" value="ACETYL-COA SYNTHETASE"/>
    <property type="match status" value="1"/>
</dbReference>
<dbReference type="PANTHER" id="PTHR43352:SF1">
    <property type="entry name" value="ANTHRANILATE--COA LIGASE"/>
    <property type="match status" value="1"/>
</dbReference>
<evidence type="ECO:0000313" key="5">
    <source>
        <dbReference type="Proteomes" id="UP000597444"/>
    </source>
</evidence>
<dbReference type="GO" id="GO:0016878">
    <property type="term" value="F:acid-thiol ligase activity"/>
    <property type="evidence" value="ECO:0007669"/>
    <property type="project" value="TreeGrafter"/>
</dbReference>
<protein>
    <submittedName>
        <fullName evidence="4">Acetyl-CoA synthetase</fullName>
    </submittedName>
</protein>
<dbReference type="InterPro" id="IPR011957">
    <property type="entry name" value="Benz_CoA_lig"/>
</dbReference>
<dbReference type="InterPro" id="IPR025110">
    <property type="entry name" value="AMP-bd_C"/>
</dbReference>
<gene>
    <name evidence="4" type="ORF">KSF_037760</name>
</gene>
<evidence type="ECO:0000259" key="3">
    <source>
        <dbReference type="Pfam" id="PF13193"/>
    </source>
</evidence>
<proteinExistence type="predicted"/>
<dbReference type="Gene3D" id="3.40.50.980">
    <property type="match status" value="1"/>
</dbReference>
<feature type="domain" description="AMP-dependent synthetase/ligase" evidence="2">
    <location>
        <begin position="35"/>
        <end position="408"/>
    </location>
</feature>
<dbReference type="NCBIfam" id="TIGR02262">
    <property type="entry name" value="benz_CoA_lig"/>
    <property type="match status" value="1"/>
</dbReference>
<evidence type="ECO:0000313" key="4">
    <source>
        <dbReference type="EMBL" id="GHO93728.1"/>
    </source>
</evidence>
<dbReference type="Gene3D" id="3.30.300.30">
    <property type="match status" value="1"/>
</dbReference>
<dbReference type="EMBL" id="BNJK01000001">
    <property type="protein sequence ID" value="GHO93728.1"/>
    <property type="molecule type" value="Genomic_DNA"/>
</dbReference>
<comment type="caution">
    <text evidence="4">The sequence shown here is derived from an EMBL/GenBank/DDBJ whole genome shotgun (WGS) entry which is preliminary data.</text>
</comment>
<dbReference type="Pfam" id="PF13193">
    <property type="entry name" value="AMP-binding_C"/>
    <property type="match status" value="1"/>
</dbReference>
<evidence type="ECO:0000259" key="2">
    <source>
        <dbReference type="Pfam" id="PF00501"/>
    </source>
</evidence>